<dbReference type="SUPFAM" id="SSF88659">
    <property type="entry name" value="Sigma3 and sigma4 domains of RNA polymerase sigma factors"/>
    <property type="match status" value="1"/>
</dbReference>
<sequence length="188" mass="20664">MSLSLSDGSDAELAALVLAGQQDACRALLARHREAVFRLVRASIGDQHEALDLTQETFVAAFAAIGRYDGNRPFPVWLKRIALNKCRDWARRRKVRSFFVRAAPIEDAVDISDDAAPADVLASDRAELARVVAAISRLPARLRDVLVLRTVEELSQAEAAAVLGVSEKTIETRLYRARAKLKAMLGEI</sequence>
<accession>A0A7Y0BR22</accession>
<proteinExistence type="inferred from homology"/>
<dbReference type="GO" id="GO:0003677">
    <property type="term" value="F:DNA binding"/>
    <property type="evidence" value="ECO:0007669"/>
    <property type="project" value="UniProtKB-KW"/>
</dbReference>
<dbReference type="Proteomes" id="UP000583556">
    <property type="component" value="Unassembled WGS sequence"/>
</dbReference>
<evidence type="ECO:0000259" key="6">
    <source>
        <dbReference type="Pfam" id="PF04542"/>
    </source>
</evidence>
<dbReference type="Pfam" id="PF04542">
    <property type="entry name" value="Sigma70_r2"/>
    <property type="match status" value="1"/>
</dbReference>
<dbReference type="PANTHER" id="PTHR43133:SF8">
    <property type="entry name" value="RNA POLYMERASE SIGMA FACTOR HI_1459-RELATED"/>
    <property type="match status" value="1"/>
</dbReference>
<dbReference type="GO" id="GO:0006352">
    <property type="term" value="P:DNA-templated transcription initiation"/>
    <property type="evidence" value="ECO:0007669"/>
    <property type="project" value="InterPro"/>
</dbReference>
<dbReference type="PANTHER" id="PTHR43133">
    <property type="entry name" value="RNA POLYMERASE ECF-TYPE SIGMA FACTO"/>
    <property type="match status" value="1"/>
</dbReference>
<dbReference type="Gene3D" id="1.10.10.10">
    <property type="entry name" value="Winged helix-like DNA-binding domain superfamily/Winged helix DNA-binding domain"/>
    <property type="match status" value="1"/>
</dbReference>
<evidence type="ECO:0000313" key="8">
    <source>
        <dbReference type="EMBL" id="NML94321.1"/>
    </source>
</evidence>
<feature type="domain" description="RNA polymerase sigma factor 70 region 4 type 2" evidence="7">
    <location>
        <begin position="130"/>
        <end position="181"/>
    </location>
</feature>
<keyword evidence="3" id="KW-0731">Sigma factor</keyword>
<dbReference type="AlphaFoldDB" id="A0A7Y0BR22"/>
<dbReference type="InterPro" id="IPR013324">
    <property type="entry name" value="RNA_pol_sigma_r3/r4-like"/>
</dbReference>
<dbReference type="InterPro" id="IPR039425">
    <property type="entry name" value="RNA_pol_sigma-70-like"/>
</dbReference>
<dbReference type="InterPro" id="IPR014284">
    <property type="entry name" value="RNA_pol_sigma-70_dom"/>
</dbReference>
<gene>
    <name evidence="8" type="ORF">HHL27_11670</name>
</gene>
<dbReference type="InterPro" id="IPR036388">
    <property type="entry name" value="WH-like_DNA-bd_sf"/>
</dbReference>
<protein>
    <submittedName>
        <fullName evidence="8">RNA polymerase sigma factor</fullName>
    </submittedName>
</protein>
<evidence type="ECO:0000313" key="9">
    <source>
        <dbReference type="Proteomes" id="UP000583556"/>
    </source>
</evidence>
<organism evidence="8 9">
    <name type="scientific">Novosphingobium olei</name>
    <dbReference type="NCBI Taxonomy" id="2728851"/>
    <lineage>
        <taxon>Bacteria</taxon>
        <taxon>Pseudomonadati</taxon>
        <taxon>Pseudomonadota</taxon>
        <taxon>Alphaproteobacteria</taxon>
        <taxon>Sphingomonadales</taxon>
        <taxon>Sphingomonadaceae</taxon>
        <taxon>Novosphingobium</taxon>
    </lineage>
</organism>
<evidence type="ECO:0000256" key="5">
    <source>
        <dbReference type="ARBA" id="ARBA00023163"/>
    </source>
</evidence>
<evidence type="ECO:0000256" key="2">
    <source>
        <dbReference type="ARBA" id="ARBA00023015"/>
    </source>
</evidence>
<dbReference type="SUPFAM" id="SSF88946">
    <property type="entry name" value="Sigma2 domain of RNA polymerase sigma factors"/>
    <property type="match status" value="1"/>
</dbReference>
<evidence type="ECO:0000256" key="3">
    <source>
        <dbReference type="ARBA" id="ARBA00023082"/>
    </source>
</evidence>
<dbReference type="NCBIfam" id="TIGR02937">
    <property type="entry name" value="sigma70-ECF"/>
    <property type="match status" value="1"/>
</dbReference>
<keyword evidence="9" id="KW-1185">Reference proteome</keyword>
<keyword evidence="5" id="KW-0804">Transcription</keyword>
<comment type="similarity">
    <text evidence="1">Belongs to the sigma-70 factor family. ECF subfamily.</text>
</comment>
<dbReference type="InterPro" id="IPR013325">
    <property type="entry name" value="RNA_pol_sigma_r2"/>
</dbReference>
<dbReference type="EMBL" id="JABBGM010000004">
    <property type="protein sequence ID" value="NML94321.1"/>
    <property type="molecule type" value="Genomic_DNA"/>
</dbReference>
<keyword evidence="4" id="KW-0238">DNA-binding</keyword>
<dbReference type="InterPro" id="IPR007627">
    <property type="entry name" value="RNA_pol_sigma70_r2"/>
</dbReference>
<keyword evidence="2" id="KW-0805">Transcription regulation</keyword>
<dbReference type="Gene3D" id="1.10.1740.10">
    <property type="match status" value="1"/>
</dbReference>
<evidence type="ECO:0000256" key="4">
    <source>
        <dbReference type="ARBA" id="ARBA00023125"/>
    </source>
</evidence>
<name>A0A7Y0BR22_9SPHN</name>
<feature type="domain" description="RNA polymerase sigma-70 region 2" evidence="6">
    <location>
        <begin position="29"/>
        <end position="94"/>
    </location>
</feature>
<reference evidence="8 9" key="1">
    <citation type="submission" date="2020-04" db="EMBL/GenBank/DDBJ databases">
        <title>Novosphingobium sp. TW-4 isolated from soil.</title>
        <authorList>
            <person name="Dahal R.H."/>
            <person name="Chaudhary D.K."/>
        </authorList>
    </citation>
    <scope>NUCLEOTIDE SEQUENCE [LARGE SCALE GENOMIC DNA]</scope>
    <source>
        <strain evidence="8 9">TW-4</strain>
    </source>
</reference>
<dbReference type="Pfam" id="PF08281">
    <property type="entry name" value="Sigma70_r4_2"/>
    <property type="match status" value="1"/>
</dbReference>
<dbReference type="GO" id="GO:0016987">
    <property type="term" value="F:sigma factor activity"/>
    <property type="evidence" value="ECO:0007669"/>
    <property type="project" value="UniProtKB-KW"/>
</dbReference>
<dbReference type="CDD" id="cd06171">
    <property type="entry name" value="Sigma70_r4"/>
    <property type="match status" value="1"/>
</dbReference>
<dbReference type="InterPro" id="IPR013249">
    <property type="entry name" value="RNA_pol_sigma70_r4_t2"/>
</dbReference>
<comment type="caution">
    <text evidence="8">The sequence shown here is derived from an EMBL/GenBank/DDBJ whole genome shotgun (WGS) entry which is preliminary data.</text>
</comment>
<evidence type="ECO:0000259" key="7">
    <source>
        <dbReference type="Pfam" id="PF08281"/>
    </source>
</evidence>
<evidence type="ECO:0000256" key="1">
    <source>
        <dbReference type="ARBA" id="ARBA00010641"/>
    </source>
</evidence>